<proteinExistence type="inferred from homology"/>
<dbReference type="PANTHER" id="PTHR21198:SF7">
    <property type="entry name" value="ASPARTATE-GLUTAMATE RACEMASE FAMILY"/>
    <property type="match status" value="1"/>
</dbReference>
<evidence type="ECO:0000256" key="1">
    <source>
        <dbReference type="ARBA" id="ARBA00007847"/>
    </source>
</evidence>
<name>A0ABN2T7Z1_9ACTN</name>
<dbReference type="SUPFAM" id="SSF53681">
    <property type="entry name" value="Aspartate/glutamate racemase"/>
    <property type="match status" value="2"/>
</dbReference>
<keyword evidence="4" id="KW-1185">Reference proteome</keyword>
<gene>
    <name evidence="3" type="ORF">GCM10009838_78230</name>
</gene>
<dbReference type="NCBIfam" id="TIGR00035">
    <property type="entry name" value="asp_race"/>
    <property type="match status" value="1"/>
</dbReference>
<protein>
    <submittedName>
        <fullName evidence="3">Aspartate/glutamate racemase family protein</fullName>
    </submittedName>
</protein>
<accession>A0ABN2T7Z1</accession>
<evidence type="ECO:0000256" key="2">
    <source>
        <dbReference type="ARBA" id="ARBA00023235"/>
    </source>
</evidence>
<comment type="similarity">
    <text evidence="1">Belongs to the aspartate/glutamate racemases family.</text>
</comment>
<dbReference type="InterPro" id="IPR015942">
    <property type="entry name" value="Asp/Glu/hydantoin_racemase"/>
</dbReference>
<keyword evidence="2" id="KW-0413">Isomerase</keyword>
<organism evidence="3 4">
    <name type="scientific">Catenulispora subtropica</name>
    <dbReference type="NCBI Taxonomy" id="450798"/>
    <lineage>
        <taxon>Bacteria</taxon>
        <taxon>Bacillati</taxon>
        <taxon>Actinomycetota</taxon>
        <taxon>Actinomycetes</taxon>
        <taxon>Catenulisporales</taxon>
        <taxon>Catenulisporaceae</taxon>
        <taxon>Catenulispora</taxon>
    </lineage>
</organism>
<dbReference type="InterPro" id="IPR004380">
    <property type="entry name" value="Asp_race"/>
</dbReference>
<evidence type="ECO:0000313" key="3">
    <source>
        <dbReference type="EMBL" id="GAA2000940.1"/>
    </source>
</evidence>
<dbReference type="Gene3D" id="3.40.50.1860">
    <property type="match status" value="2"/>
</dbReference>
<dbReference type="Pfam" id="PF01177">
    <property type="entry name" value="Asp_Glu_race"/>
    <property type="match status" value="1"/>
</dbReference>
<sequence>MRTLGLLGGMSWESTAIYYQHLNRGVRERLGGLHSARLLLASVDFADIEAMQSADRWDDAGSHLAAWARSLQAGGAEALLLCTNTMHRVIAPIADAVTVPVLHIADATADALLADHVHTVGLLGTRYTMEQDFYTSVLRDRGLKVLTPSEPARTTVHDTIYDELCLGVVREESRRAFLAVVEDLRTAGAQAVILGCTEIGMLLDAGNCPLPVYDTTLLHVKAALDWALA</sequence>
<dbReference type="Proteomes" id="UP001499854">
    <property type="component" value="Unassembled WGS sequence"/>
</dbReference>
<dbReference type="EMBL" id="BAAAQM010000070">
    <property type="protein sequence ID" value="GAA2000940.1"/>
    <property type="molecule type" value="Genomic_DNA"/>
</dbReference>
<evidence type="ECO:0000313" key="4">
    <source>
        <dbReference type="Proteomes" id="UP001499854"/>
    </source>
</evidence>
<dbReference type="RefSeq" id="WP_344662265.1">
    <property type="nucleotide sequence ID" value="NZ_BAAAQM010000070.1"/>
</dbReference>
<dbReference type="PANTHER" id="PTHR21198">
    <property type="entry name" value="GLUTAMATE RACEMASE"/>
    <property type="match status" value="1"/>
</dbReference>
<reference evidence="3 4" key="1">
    <citation type="journal article" date="2019" name="Int. J. Syst. Evol. Microbiol.">
        <title>The Global Catalogue of Microorganisms (GCM) 10K type strain sequencing project: providing services to taxonomists for standard genome sequencing and annotation.</title>
        <authorList>
            <consortium name="The Broad Institute Genomics Platform"/>
            <consortium name="The Broad Institute Genome Sequencing Center for Infectious Disease"/>
            <person name="Wu L."/>
            <person name="Ma J."/>
        </authorList>
    </citation>
    <scope>NUCLEOTIDE SEQUENCE [LARGE SCALE GENOMIC DNA]</scope>
    <source>
        <strain evidence="3 4">JCM 16013</strain>
    </source>
</reference>
<dbReference type="InterPro" id="IPR001920">
    <property type="entry name" value="Asp/Glu_race"/>
</dbReference>
<comment type="caution">
    <text evidence="3">The sequence shown here is derived from an EMBL/GenBank/DDBJ whole genome shotgun (WGS) entry which is preliminary data.</text>
</comment>